<dbReference type="PANTHER" id="PTHR43750:SF3">
    <property type="entry name" value="UDP-GLUCOSE 6-DEHYDROGENASE TUAD"/>
    <property type="match status" value="1"/>
</dbReference>
<dbReference type="Proteomes" id="UP000182278">
    <property type="component" value="Unassembled WGS sequence"/>
</dbReference>
<comment type="pathway">
    <text evidence="1">Nucleotide-sugar biosynthesis; UDP-alpha-D-glucuronate biosynthesis; UDP-alpha-D-glucuronate from UDP-alpha-D-glucose: step 1/1.</text>
</comment>
<dbReference type="SUPFAM" id="SSF48179">
    <property type="entry name" value="6-phosphogluconate dehydrogenase C-terminal domain-like"/>
    <property type="match status" value="1"/>
</dbReference>
<evidence type="ECO:0000256" key="4">
    <source>
        <dbReference type="ARBA" id="ARBA00023002"/>
    </source>
</evidence>
<dbReference type="InterPro" id="IPR008927">
    <property type="entry name" value="6-PGluconate_DH-like_C_sf"/>
</dbReference>
<evidence type="ECO:0000256" key="3">
    <source>
        <dbReference type="ARBA" id="ARBA00012954"/>
    </source>
</evidence>
<feature type="binding site" evidence="9">
    <location>
        <position position="204"/>
    </location>
    <ligand>
        <name>substrate</name>
    </ligand>
</feature>
<dbReference type="PANTHER" id="PTHR43750">
    <property type="entry name" value="UDP-GLUCOSE 6-DEHYDROGENASE TUAD"/>
    <property type="match status" value="1"/>
</dbReference>
<dbReference type="Gene3D" id="1.20.5.100">
    <property type="entry name" value="Cytochrome c1, transmembrane anchor, C-terminal"/>
    <property type="match status" value="1"/>
</dbReference>
<feature type="binding site" evidence="10">
    <location>
        <position position="263"/>
    </location>
    <ligand>
        <name>NAD(+)</name>
        <dbReference type="ChEBI" id="CHEBI:57540"/>
    </ligand>
</feature>
<feature type="binding site" evidence="9">
    <location>
        <begin position="152"/>
        <end position="155"/>
    </location>
    <ligand>
        <name>substrate</name>
    </ligand>
</feature>
<dbReference type="InterPro" id="IPR036291">
    <property type="entry name" value="NAD(P)-bd_dom_sf"/>
</dbReference>
<evidence type="ECO:0000256" key="1">
    <source>
        <dbReference type="ARBA" id="ARBA00004701"/>
    </source>
</evidence>
<feature type="binding site" evidence="9">
    <location>
        <begin position="249"/>
        <end position="253"/>
    </location>
    <ligand>
        <name>substrate</name>
    </ligand>
</feature>
<dbReference type="PIRSF" id="PIRSF500134">
    <property type="entry name" value="UDPglc_DH_bac"/>
    <property type="match status" value="1"/>
</dbReference>
<dbReference type="UniPathway" id="UPA00038">
    <property type="reaction ID" value="UER00491"/>
</dbReference>
<feature type="binding site" evidence="10">
    <location>
        <position position="121"/>
    </location>
    <ligand>
        <name>NAD(+)</name>
        <dbReference type="ChEBI" id="CHEBI:57540"/>
    </ligand>
</feature>
<dbReference type="GO" id="GO:0000271">
    <property type="term" value="P:polysaccharide biosynthetic process"/>
    <property type="evidence" value="ECO:0007669"/>
    <property type="project" value="InterPro"/>
</dbReference>
<evidence type="ECO:0000256" key="8">
    <source>
        <dbReference type="PIRSR" id="PIRSR500134-1"/>
    </source>
</evidence>
<dbReference type="Pfam" id="PF00984">
    <property type="entry name" value="UDPG_MGDP_dh"/>
    <property type="match status" value="1"/>
</dbReference>
<dbReference type="InterPro" id="IPR036220">
    <property type="entry name" value="UDP-Glc/GDP-Man_DH_C_sf"/>
</dbReference>
<keyword evidence="5 7" id="KW-0520">NAD</keyword>
<feature type="binding site" evidence="9">
    <location>
        <position position="320"/>
    </location>
    <ligand>
        <name>substrate</name>
    </ligand>
</feature>
<feature type="binding site" evidence="10">
    <location>
        <position position="155"/>
    </location>
    <ligand>
        <name>NAD(+)</name>
        <dbReference type="ChEBI" id="CHEBI:57540"/>
    </ligand>
</feature>
<comment type="caution">
    <text evidence="12">The sequence shown here is derived from an EMBL/GenBank/DDBJ whole genome shotgun (WGS) entry which is preliminary data.</text>
</comment>
<dbReference type="InterPro" id="IPR028357">
    <property type="entry name" value="UDPglc_DH_bac"/>
</dbReference>
<dbReference type="STRING" id="1817893.AUJ66_02700"/>
<dbReference type="AlphaFoldDB" id="A0A1J4SHP2"/>
<dbReference type="InterPro" id="IPR001732">
    <property type="entry name" value="UDP-Glc/GDP-Man_DH_N"/>
</dbReference>
<evidence type="ECO:0000256" key="6">
    <source>
        <dbReference type="ARBA" id="ARBA00047473"/>
    </source>
</evidence>
<feature type="binding site" evidence="9">
    <location>
        <position position="257"/>
    </location>
    <ligand>
        <name>substrate</name>
    </ligand>
</feature>
<dbReference type="GO" id="GO:0006065">
    <property type="term" value="P:UDP-glucuronate biosynthetic process"/>
    <property type="evidence" value="ECO:0007669"/>
    <property type="project" value="UniProtKB-UniPathway"/>
</dbReference>
<dbReference type="EC" id="1.1.1.22" evidence="3 7"/>
<feature type="binding site" evidence="10">
    <location>
        <position position="86"/>
    </location>
    <ligand>
        <name>NAD(+)</name>
        <dbReference type="ChEBI" id="CHEBI:57540"/>
    </ligand>
</feature>
<name>A0A1J4SHP2_9BACT</name>
<comment type="similarity">
    <text evidence="2 7">Belongs to the UDP-glucose/GDP-mannose dehydrogenase family.</text>
</comment>
<proteinExistence type="inferred from homology"/>
<feature type="binding site" evidence="10">
    <location>
        <position position="35"/>
    </location>
    <ligand>
        <name>NAD(+)</name>
        <dbReference type="ChEBI" id="CHEBI:57540"/>
    </ligand>
</feature>
<comment type="catalytic activity">
    <reaction evidence="6 7">
        <text>UDP-alpha-D-glucose + 2 NAD(+) + H2O = UDP-alpha-D-glucuronate + 2 NADH + 3 H(+)</text>
        <dbReference type="Rhea" id="RHEA:23596"/>
        <dbReference type="ChEBI" id="CHEBI:15377"/>
        <dbReference type="ChEBI" id="CHEBI:15378"/>
        <dbReference type="ChEBI" id="CHEBI:57540"/>
        <dbReference type="ChEBI" id="CHEBI:57945"/>
        <dbReference type="ChEBI" id="CHEBI:58052"/>
        <dbReference type="ChEBI" id="CHEBI:58885"/>
        <dbReference type="EC" id="1.1.1.22"/>
    </reaction>
</comment>
<dbReference type="InterPro" id="IPR017476">
    <property type="entry name" value="UDP-Glc/GDP-Man"/>
</dbReference>
<dbReference type="Pfam" id="PF03720">
    <property type="entry name" value="UDPG_MGDP_dh_C"/>
    <property type="match status" value="1"/>
</dbReference>
<dbReference type="SMART" id="SM00984">
    <property type="entry name" value="UDPG_MGDP_dh_C"/>
    <property type="match status" value="1"/>
</dbReference>
<dbReference type="Gene3D" id="3.40.50.720">
    <property type="entry name" value="NAD(P)-binding Rossmann-like Domain"/>
    <property type="match status" value="2"/>
</dbReference>
<organism evidence="12 13">
    <name type="scientific">Candidatus Desantisbacteria bacterium CG1_02_38_46</name>
    <dbReference type="NCBI Taxonomy" id="1817893"/>
    <lineage>
        <taxon>Bacteria</taxon>
        <taxon>Candidatus Desantisiibacteriota</taxon>
    </lineage>
</organism>
<evidence type="ECO:0000256" key="7">
    <source>
        <dbReference type="PIRNR" id="PIRNR000124"/>
    </source>
</evidence>
<evidence type="ECO:0000259" key="11">
    <source>
        <dbReference type="SMART" id="SM00984"/>
    </source>
</evidence>
<keyword evidence="4 7" id="KW-0560">Oxidoreductase</keyword>
<dbReference type="NCBIfam" id="TIGR03026">
    <property type="entry name" value="NDP-sugDHase"/>
    <property type="match status" value="1"/>
</dbReference>
<feature type="binding site" evidence="10">
    <location>
        <position position="327"/>
    </location>
    <ligand>
        <name>NAD(+)</name>
        <dbReference type="ChEBI" id="CHEBI:57540"/>
    </ligand>
</feature>
<sequence length="438" mass="48889">MKICVIGIGHVGLVTSAGFAQLGHRVIGVDNDIKKIKGLMRKTVPFYEPELEKLIRENQKKGRLSFSSSIKFGVKNSEVVFICVGTPPREDGEADLSSVEKVVREVAHSLDDYRTIVEKSTVPVNTWQWIKHTVNLYNKGNTEFDVGVNPEFLREGSAVKDFLQPDRIVIGVENERAKKILLEIYKKINCPKIITNLSTAEIIKHASNSFLATKISFINSVSNLCEKVGADVVKVAQGMGYDPRIGKAFLSAGVGYGGFCFPKDLAAFIHIGEKYGYELTILKAVQKVNEEQRKILVKKVKEALWVLKDKVIGVLGLAFKPNTDDMRLAPSIYVIQMLQQEGARIKAFDPAATLEAKKILHGVKFCQDAYEAAMNSDCLVILTEWDEFKNLDLKKIKKLLKVPVIIDGRNIFDHEKMKKLGFIYKGVGKGDASIFLKK</sequence>
<dbReference type="SUPFAM" id="SSF51735">
    <property type="entry name" value="NAD(P)-binding Rossmann-fold domains"/>
    <property type="match status" value="1"/>
</dbReference>
<feature type="domain" description="UDP-glucose/GDP-mannose dehydrogenase C-terminal" evidence="11">
    <location>
        <begin position="313"/>
        <end position="414"/>
    </location>
</feature>
<gene>
    <name evidence="12" type="ORF">AUJ66_02700</name>
</gene>
<protein>
    <recommendedName>
        <fullName evidence="3 7">UDP-glucose 6-dehydrogenase</fullName>
        <ecNumber evidence="3 7">1.1.1.22</ecNumber>
    </recommendedName>
</protein>
<evidence type="ECO:0000256" key="9">
    <source>
        <dbReference type="PIRSR" id="PIRSR500134-2"/>
    </source>
</evidence>
<feature type="binding site" evidence="10">
    <location>
        <position position="30"/>
    </location>
    <ligand>
        <name>NAD(+)</name>
        <dbReference type="ChEBI" id="CHEBI:57540"/>
    </ligand>
</feature>
<dbReference type="PIRSF" id="PIRSF000124">
    <property type="entry name" value="UDPglc_GDPman_dh"/>
    <property type="match status" value="1"/>
</dbReference>
<evidence type="ECO:0000256" key="2">
    <source>
        <dbReference type="ARBA" id="ARBA00006601"/>
    </source>
</evidence>
<dbReference type="GO" id="GO:0051287">
    <property type="term" value="F:NAD binding"/>
    <property type="evidence" value="ECO:0007669"/>
    <property type="project" value="InterPro"/>
</dbReference>
<dbReference type="InterPro" id="IPR014027">
    <property type="entry name" value="UDP-Glc/GDP-Man_DH_C"/>
</dbReference>
<reference evidence="12 13" key="1">
    <citation type="journal article" date="2016" name="Environ. Microbiol.">
        <title>Genomic resolution of a cold subsurface aquifer community provides metabolic insights for novel microbes adapted to high CO concentrations.</title>
        <authorList>
            <person name="Probst A.J."/>
            <person name="Castelle C.J."/>
            <person name="Singh A."/>
            <person name="Brown C.T."/>
            <person name="Anantharaman K."/>
            <person name="Sharon I."/>
            <person name="Hug L.A."/>
            <person name="Burstein D."/>
            <person name="Emerson J.B."/>
            <person name="Thomas B.C."/>
            <person name="Banfield J.F."/>
        </authorList>
    </citation>
    <scope>NUCLEOTIDE SEQUENCE [LARGE SCALE GENOMIC DNA]</scope>
    <source>
        <strain evidence="12">CG1_02_38_46</strain>
    </source>
</reference>
<accession>A0A1J4SHP2</accession>
<dbReference type="GO" id="GO:0003979">
    <property type="term" value="F:UDP-glucose 6-dehydrogenase activity"/>
    <property type="evidence" value="ECO:0007669"/>
    <property type="project" value="UniProtKB-EC"/>
</dbReference>
<evidence type="ECO:0000313" key="12">
    <source>
        <dbReference type="EMBL" id="OIN97582.1"/>
    </source>
</evidence>
<evidence type="ECO:0000256" key="5">
    <source>
        <dbReference type="ARBA" id="ARBA00023027"/>
    </source>
</evidence>
<evidence type="ECO:0000256" key="10">
    <source>
        <dbReference type="PIRSR" id="PIRSR500134-3"/>
    </source>
</evidence>
<dbReference type="SUPFAM" id="SSF52413">
    <property type="entry name" value="UDP-glucose/GDP-mannose dehydrogenase C-terminal domain"/>
    <property type="match status" value="1"/>
</dbReference>
<dbReference type="Pfam" id="PF03721">
    <property type="entry name" value="UDPG_MGDP_dh_N"/>
    <property type="match status" value="1"/>
</dbReference>
<dbReference type="EMBL" id="MNUO01000042">
    <property type="protein sequence ID" value="OIN97582.1"/>
    <property type="molecule type" value="Genomic_DNA"/>
</dbReference>
<evidence type="ECO:0000313" key="13">
    <source>
        <dbReference type="Proteomes" id="UP000182278"/>
    </source>
</evidence>
<dbReference type="InterPro" id="IPR014026">
    <property type="entry name" value="UDP-Glc/GDP-Man_DH_dimer"/>
</dbReference>
<feature type="active site" description="Nucleophile" evidence="8">
    <location>
        <position position="260"/>
    </location>
</feature>